<organism evidence="2 3">
    <name type="scientific">Cystoisospora suis</name>
    <dbReference type="NCBI Taxonomy" id="483139"/>
    <lineage>
        <taxon>Eukaryota</taxon>
        <taxon>Sar</taxon>
        <taxon>Alveolata</taxon>
        <taxon>Apicomplexa</taxon>
        <taxon>Conoidasida</taxon>
        <taxon>Coccidia</taxon>
        <taxon>Eucoccidiorida</taxon>
        <taxon>Eimeriorina</taxon>
        <taxon>Sarcocystidae</taxon>
        <taxon>Cystoisospora</taxon>
    </lineage>
</organism>
<dbReference type="EMBL" id="MIGC01008074">
    <property type="protein sequence ID" value="PHJ15466.1"/>
    <property type="molecule type" value="Genomic_DNA"/>
</dbReference>
<evidence type="ECO:0000256" key="1">
    <source>
        <dbReference type="SAM" id="MobiDB-lite"/>
    </source>
</evidence>
<dbReference type="GeneID" id="94434036"/>
<feature type="compositionally biased region" description="Low complexity" evidence="1">
    <location>
        <begin position="11"/>
        <end position="32"/>
    </location>
</feature>
<evidence type="ECO:0000313" key="2">
    <source>
        <dbReference type="EMBL" id="PHJ15466.1"/>
    </source>
</evidence>
<feature type="non-terminal residue" evidence="2">
    <location>
        <position position="148"/>
    </location>
</feature>
<evidence type="ECO:0000313" key="3">
    <source>
        <dbReference type="Proteomes" id="UP000221165"/>
    </source>
</evidence>
<feature type="region of interest" description="Disordered" evidence="1">
    <location>
        <begin position="1"/>
        <end position="100"/>
    </location>
</feature>
<feature type="compositionally biased region" description="Acidic residues" evidence="1">
    <location>
        <begin position="77"/>
        <end position="89"/>
    </location>
</feature>
<dbReference type="RefSeq" id="XP_067917199.1">
    <property type="nucleotide sequence ID" value="XM_068070825.1"/>
</dbReference>
<sequence length="148" mass="15709">MNARGGGGPGDDLSSSPLMASSSPSSSSTNVHHPSHHHSRHSHHHHHNGGGDVQLSPRSEARISAALSDVAALCQPDSDEEGEISEDEIPFQRLTPPDPSFRSRSLEFLNLPSNVTRIALQEALSRIGEVEEVVSSRSVPDSPGNTAL</sequence>
<proteinExistence type="predicted"/>
<keyword evidence="3" id="KW-1185">Reference proteome</keyword>
<dbReference type="Proteomes" id="UP000221165">
    <property type="component" value="Unassembled WGS sequence"/>
</dbReference>
<accession>A0A2C6KGK6</accession>
<feature type="compositionally biased region" description="Basic residues" evidence="1">
    <location>
        <begin position="33"/>
        <end position="48"/>
    </location>
</feature>
<protein>
    <submittedName>
        <fullName evidence="2">Rna recognition motif (Or rnp domain) protein</fullName>
    </submittedName>
</protein>
<dbReference type="VEuPathDB" id="ToxoDB:CSUI_010723"/>
<gene>
    <name evidence="2" type="ORF">CSUI_010723</name>
</gene>
<reference evidence="2 3" key="1">
    <citation type="journal article" date="2017" name="Int. J. Parasitol.">
        <title>The genome of the protozoan parasite Cystoisospora suis and a reverse vaccinology approach to identify vaccine candidates.</title>
        <authorList>
            <person name="Palmieri N."/>
            <person name="Shrestha A."/>
            <person name="Ruttkowski B."/>
            <person name="Beck T."/>
            <person name="Vogl C."/>
            <person name="Tomley F."/>
            <person name="Blake D.P."/>
            <person name="Joachim A."/>
        </authorList>
    </citation>
    <scope>NUCLEOTIDE SEQUENCE [LARGE SCALE GENOMIC DNA]</scope>
    <source>
        <strain evidence="2 3">Wien I</strain>
    </source>
</reference>
<comment type="caution">
    <text evidence="2">The sequence shown here is derived from an EMBL/GenBank/DDBJ whole genome shotgun (WGS) entry which is preliminary data.</text>
</comment>
<feature type="compositionally biased region" description="Gly residues" evidence="1">
    <location>
        <begin position="1"/>
        <end position="10"/>
    </location>
</feature>
<name>A0A2C6KGK6_9APIC</name>
<dbReference type="AlphaFoldDB" id="A0A2C6KGK6"/>